<sequence>MMDPERHITLRELQRLVRQTLDERFALPLWVSAEISEIKVNYSG</sequence>
<comment type="caution">
    <text evidence="1">The sequence shown here is derived from an EMBL/GenBank/DDBJ whole genome shotgun (WGS) entry which is preliminary data.</text>
</comment>
<dbReference type="AlphaFoldDB" id="K1SG40"/>
<evidence type="ECO:0000313" key="1">
    <source>
        <dbReference type="EMBL" id="EKC56543.1"/>
    </source>
</evidence>
<name>K1SG40_9ZZZZ</name>
<feature type="non-terminal residue" evidence="1">
    <location>
        <position position="44"/>
    </location>
</feature>
<dbReference type="EMBL" id="AJWZ01007567">
    <property type="protein sequence ID" value="EKC56543.1"/>
    <property type="molecule type" value="Genomic_DNA"/>
</dbReference>
<accession>K1SG40</accession>
<reference evidence="1" key="1">
    <citation type="journal article" date="2013" name="Environ. Microbiol.">
        <title>Microbiota from the distal guts of lean and obese adolescents exhibit partial functional redundancy besides clear differences in community structure.</title>
        <authorList>
            <person name="Ferrer M."/>
            <person name="Ruiz A."/>
            <person name="Lanza F."/>
            <person name="Haange S.B."/>
            <person name="Oberbach A."/>
            <person name="Till H."/>
            <person name="Bargiela R."/>
            <person name="Campoy C."/>
            <person name="Segura M.T."/>
            <person name="Richter M."/>
            <person name="von Bergen M."/>
            <person name="Seifert J."/>
            <person name="Suarez A."/>
        </authorList>
    </citation>
    <scope>NUCLEOTIDE SEQUENCE</scope>
</reference>
<proteinExistence type="predicted"/>
<organism evidence="1">
    <name type="scientific">human gut metagenome</name>
    <dbReference type="NCBI Taxonomy" id="408170"/>
    <lineage>
        <taxon>unclassified sequences</taxon>
        <taxon>metagenomes</taxon>
        <taxon>organismal metagenomes</taxon>
    </lineage>
</organism>
<gene>
    <name evidence="1" type="ORF">OBE_11008</name>
</gene>
<protein>
    <submittedName>
        <fullName evidence="1">Uncharacterized protein</fullName>
    </submittedName>
</protein>